<feature type="transmembrane region" description="Helical" evidence="3">
    <location>
        <begin position="156"/>
        <end position="176"/>
    </location>
</feature>
<dbReference type="InterPro" id="IPR036259">
    <property type="entry name" value="MFS_trans_sf"/>
</dbReference>
<dbReference type="EMBL" id="JARKIK010000055">
    <property type="protein sequence ID" value="KAK8733068.1"/>
    <property type="molecule type" value="Genomic_DNA"/>
</dbReference>
<feature type="transmembrane region" description="Helical" evidence="3">
    <location>
        <begin position="313"/>
        <end position="330"/>
    </location>
</feature>
<gene>
    <name evidence="4" type="ORF">OTU49_006743</name>
</gene>
<accession>A0AAW0WZN8</accession>
<feature type="transmembrane region" description="Helical" evidence="3">
    <location>
        <begin position="85"/>
        <end position="105"/>
    </location>
</feature>
<feature type="transmembrane region" description="Helical" evidence="3">
    <location>
        <begin position="44"/>
        <end position="64"/>
    </location>
</feature>
<feature type="region of interest" description="Disordered" evidence="2">
    <location>
        <begin position="473"/>
        <end position="499"/>
    </location>
</feature>
<evidence type="ECO:0008006" key="6">
    <source>
        <dbReference type="Google" id="ProtNLM"/>
    </source>
</evidence>
<feature type="transmembrane region" description="Helical" evidence="3">
    <location>
        <begin position="368"/>
        <end position="392"/>
    </location>
</feature>
<dbReference type="GO" id="GO:0008643">
    <property type="term" value="P:carbohydrate transport"/>
    <property type="evidence" value="ECO:0007669"/>
    <property type="project" value="InterPro"/>
</dbReference>
<dbReference type="FunFam" id="1.20.1250.20:FF:000431">
    <property type="entry name" value="Predicted protein"/>
    <property type="match status" value="1"/>
</dbReference>
<feature type="compositionally biased region" description="Polar residues" evidence="2">
    <location>
        <begin position="537"/>
        <end position="549"/>
    </location>
</feature>
<comment type="similarity">
    <text evidence="1">Belongs to the major facilitator superfamily.</text>
</comment>
<feature type="transmembrane region" description="Helical" evidence="3">
    <location>
        <begin position="196"/>
        <end position="218"/>
    </location>
</feature>
<feature type="transmembrane region" description="Helical" evidence="3">
    <location>
        <begin position="404"/>
        <end position="425"/>
    </location>
</feature>
<feature type="region of interest" description="Disordered" evidence="2">
    <location>
        <begin position="537"/>
        <end position="582"/>
    </location>
</feature>
<proteinExistence type="inferred from homology"/>
<feature type="transmembrane region" description="Helical" evidence="3">
    <location>
        <begin position="12"/>
        <end position="32"/>
    </location>
</feature>
<feature type="transmembrane region" description="Helical" evidence="3">
    <location>
        <begin position="342"/>
        <end position="362"/>
    </location>
</feature>
<evidence type="ECO:0000313" key="4">
    <source>
        <dbReference type="EMBL" id="KAK8733068.1"/>
    </source>
</evidence>
<feature type="transmembrane region" description="Helical" evidence="3">
    <location>
        <begin position="445"/>
        <end position="464"/>
    </location>
</feature>
<evidence type="ECO:0000256" key="3">
    <source>
        <dbReference type="SAM" id="Phobius"/>
    </source>
</evidence>
<feature type="transmembrane region" description="Helical" evidence="3">
    <location>
        <begin position="117"/>
        <end position="144"/>
    </location>
</feature>
<keyword evidence="3" id="KW-1133">Transmembrane helix</keyword>
<dbReference type="AlphaFoldDB" id="A0AAW0WZN8"/>
<dbReference type="GO" id="GO:0015293">
    <property type="term" value="F:symporter activity"/>
    <property type="evidence" value="ECO:0007669"/>
    <property type="project" value="InterPro"/>
</dbReference>
<dbReference type="CDD" id="cd17491">
    <property type="entry name" value="MFS_MFSD12"/>
    <property type="match status" value="1"/>
</dbReference>
<dbReference type="PANTHER" id="PTHR11328:SF28">
    <property type="entry name" value="MAJOR FACILITATOR SUPERFAMILY DOMAIN-CONTAINING PROTEIN 12"/>
    <property type="match status" value="1"/>
</dbReference>
<comment type="caution">
    <text evidence="4">The sequence shown here is derived from an EMBL/GenBank/DDBJ whole genome shotgun (WGS) entry which is preliminary data.</text>
</comment>
<feature type="compositionally biased region" description="Low complexity" evidence="2">
    <location>
        <begin position="561"/>
        <end position="582"/>
    </location>
</feature>
<evidence type="ECO:0000256" key="1">
    <source>
        <dbReference type="ARBA" id="ARBA00008335"/>
    </source>
</evidence>
<sequence length="582" mass="62826">MAGLSIRTRFGYGVGHVLNDLCSAMWFTYLLIYFHHVLLFDNSLAGVVLLIGQVADGLSTPFVGREADRTDDMLFCSRYGRRKSWHLLGTICVLSAFPFIFLGCLGCGSSDEWAQVIYYTPFVIIFQFGWAATQISHLALIPSITQDPHDRTDLVAIRYGFTVMANITVYLVTWLVLGIDATSAETGLGPEDGIKFRYIVMAVLAIGIIFVSVFHALVKEDNVPQYSRILPDTEVTCEDESNHTNHLSSSQQNSVSHCAPVHCRMTAIDWLQNMQFYQIAMLYMGTRLFCNLSQAYVPIYIQDSLQLPQDSVAYIPLVMYVSGFLTSTIMKALNKYIGRKASFILGCIIGGGACIAVWFGRGDLYKQYLLYGVAALLGAGGSIMLVTSLSFTADLIGPNVESGAFVYGAMSFTDKISNGAVVMLIQNLNPCTNCCPRCSSYYQKALAIACGAAAMLGLFAVLSLSNNIGDRQKGNVSDDCAPEHSENIGADEDTQGSTPSYTNSTMYTIACVDPSSAMAAASVGSVRSICDGFGTEKQANTTSDNNQPGSEEYAAVPQGLRARVSSSSSSSDSEDGAGVSVA</sequence>
<keyword evidence="3" id="KW-0472">Membrane</keyword>
<dbReference type="Proteomes" id="UP001445076">
    <property type="component" value="Unassembled WGS sequence"/>
</dbReference>
<evidence type="ECO:0000313" key="5">
    <source>
        <dbReference type="Proteomes" id="UP001445076"/>
    </source>
</evidence>
<reference evidence="4 5" key="1">
    <citation type="journal article" date="2024" name="BMC Genomics">
        <title>Genome assembly of redclaw crayfish (Cherax quadricarinatus) provides insights into its immune adaptation and hypoxia tolerance.</title>
        <authorList>
            <person name="Liu Z."/>
            <person name="Zheng J."/>
            <person name="Li H."/>
            <person name="Fang K."/>
            <person name="Wang S."/>
            <person name="He J."/>
            <person name="Zhou D."/>
            <person name="Weng S."/>
            <person name="Chi M."/>
            <person name="Gu Z."/>
            <person name="He J."/>
            <person name="Li F."/>
            <person name="Wang M."/>
        </authorList>
    </citation>
    <scope>NUCLEOTIDE SEQUENCE [LARGE SCALE GENOMIC DNA]</scope>
    <source>
        <strain evidence="4">ZL_2023a</strain>
    </source>
</reference>
<dbReference type="SUPFAM" id="SSF103473">
    <property type="entry name" value="MFS general substrate transporter"/>
    <property type="match status" value="1"/>
</dbReference>
<dbReference type="InterPro" id="IPR039672">
    <property type="entry name" value="MFS_2"/>
</dbReference>
<dbReference type="Gene3D" id="1.20.1250.20">
    <property type="entry name" value="MFS general substrate transporter like domains"/>
    <property type="match status" value="2"/>
</dbReference>
<keyword evidence="3" id="KW-0812">Transmembrane</keyword>
<dbReference type="PANTHER" id="PTHR11328">
    <property type="entry name" value="MAJOR FACILITATOR SUPERFAMILY DOMAIN-CONTAINING PROTEIN"/>
    <property type="match status" value="1"/>
</dbReference>
<keyword evidence="5" id="KW-1185">Reference proteome</keyword>
<organism evidence="4 5">
    <name type="scientific">Cherax quadricarinatus</name>
    <name type="common">Australian red claw crayfish</name>
    <dbReference type="NCBI Taxonomy" id="27406"/>
    <lineage>
        <taxon>Eukaryota</taxon>
        <taxon>Metazoa</taxon>
        <taxon>Ecdysozoa</taxon>
        <taxon>Arthropoda</taxon>
        <taxon>Crustacea</taxon>
        <taxon>Multicrustacea</taxon>
        <taxon>Malacostraca</taxon>
        <taxon>Eumalacostraca</taxon>
        <taxon>Eucarida</taxon>
        <taxon>Decapoda</taxon>
        <taxon>Pleocyemata</taxon>
        <taxon>Astacidea</taxon>
        <taxon>Parastacoidea</taxon>
        <taxon>Parastacidae</taxon>
        <taxon>Cherax</taxon>
    </lineage>
</organism>
<dbReference type="GO" id="GO:0005886">
    <property type="term" value="C:plasma membrane"/>
    <property type="evidence" value="ECO:0007669"/>
    <property type="project" value="TreeGrafter"/>
</dbReference>
<name>A0AAW0WZN8_CHEQU</name>
<protein>
    <recommendedName>
        <fullName evidence="6">Major facilitator superfamily domain-containing protein 12-like</fullName>
    </recommendedName>
</protein>
<dbReference type="Pfam" id="PF13347">
    <property type="entry name" value="MFS_2"/>
    <property type="match status" value="1"/>
</dbReference>
<feature type="transmembrane region" description="Helical" evidence="3">
    <location>
        <begin position="280"/>
        <end position="301"/>
    </location>
</feature>
<evidence type="ECO:0000256" key="2">
    <source>
        <dbReference type="SAM" id="MobiDB-lite"/>
    </source>
</evidence>